<sequence length="537" mass="58666">MFRNIFNRHTSRTSFPFARKKSTLKSIPQNNRTRYYLLLGAGTTVSLCFIWGHTVHADGPANAGMNAASINWIRKHGLKRVDSVGITSNVPVEDSGGLASAEFSNTLNFYCFNVFDGHNGPWTASFLIQTLPHILLLQLADLYSKQALSSQSHPVDLSVSNVDLSDRNPGDPPDPVPTGEEIDETIKHVFRHVDDLVVHSTTQIAMGLDDAAYAALGGLNVKDLPGPLSLASIVNDKPPSFPEAVGMLNLPYSGACAVVGIFNSSDRSLRVAVTGDCRAVLGRRVVGRGNRYIYETHQLSVDQTPKNPSEVARLSALHPGESELFNKNRLLGWAPTRAFGDGMMKWSLDLQQRLQEDFLGDRPRDVCKTPPYFTAEPVITTTEGIRKGDFAVFASDGLWDCLSSEEVVGLVGLWLEKNGVEEQIDIPGVGKVKVLVPTDKAKSASPDDAAKSAISSMTVPSKLPVIFPSDYKDTTPMYKYWHREKKFVCKDANVAAHLAQNALGGGNLELTTALLSLPAPRSRKFRDDITISVAFFE</sequence>
<feature type="domain" description="PPM-type phosphatase" evidence="2">
    <location>
        <begin position="83"/>
        <end position="536"/>
    </location>
</feature>
<dbReference type="GO" id="GO:0004741">
    <property type="term" value="F:[pyruvate dehydrogenase (acetyl-transferring)]-phosphatase activity"/>
    <property type="evidence" value="ECO:0007669"/>
    <property type="project" value="TreeGrafter"/>
</dbReference>
<reference evidence="4" key="2">
    <citation type="submission" date="2015-01" db="EMBL/GenBank/DDBJ databases">
        <title>Evolutionary Origins and Diversification of the Mycorrhizal Mutualists.</title>
        <authorList>
            <consortium name="DOE Joint Genome Institute"/>
            <consortium name="Mycorrhizal Genomics Consortium"/>
            <person name="Kohler A."/>
            <person name="Kuo A."/>
            <person name="Nagy L.G."/>
            <person name="Floudas D."/>
            <person name="Copeland A."/>
            <person name="Barry K.W."/>
            <person name="Cichocki N."/>
            <person name="Veneault-Fourrey C."/>
            <person name="LaButti K."/>
            <person name="Lindquist E.A."/>
            <person name="Lipzen A."/>
            <person name="Lundell T."/>
            <person name="Morin E."/>
            <person name="Murat C."/>
            <person name="Riley R."/>
            <person name="Ohm R."/>
            <person name="Sun H."/>
            <person name="Tunlid A."/>
            <person name="Henrissat B."/>
            <person name="Grigoriev I.V."/>
            <person name="Hibbett D.S."/>
            <person name="Martin F."/>
        </authorList>
    </citation>
    <scope>NUCLEOTIDE SEQUENCE [LARGE SCALE GENOMIC DNA]</scope>
    <source>
        <strain evidence="4">h7</strain>
    </source>
</reference>
<evidence type="ECO:0000313" key="3">
    <source>
        <dbReference type="EMBL" id="KIM49839.1"/>
    </source>
</evidence>
<dbReference type="PANTHER" id="PTHR13832:SF792">
    <property type="entry name" value="GM14286P"/>
    <property type="match status" value="1"/>
</dbReference>
<reference evidence="3 4" key="1">
    <citation type="submission" date="2014-04" db="EMBL/GenBank/DDBJ databases">
        <authorList>
            <consortium name="DOE Joint Genome Institute"/>
            <person name="Kuo A."/>
            <person name="Gay G."/>
            <person name="Dore J."/>
            <person name="Kohler A."/>
            <person name="Nagy L.G."/>
            <person name="Floudas D."/>
            <person name="Copeland A."/>
            <person name="Barry K.W."/>
            <person name="Cichocki N."/>
            <person name="Veneault-Fourrey C."/>
            <person name="LaButti K."/>
            <person name="Lindquist E.A."/>
            <person name="Lipzen A."/>
            <person name="Lundell T."/>
            <person name="Morin E."/>
            <person name="Murat C."/>
            <person name="Sun H."/>
            <person name="Tunlid A."/>
            <person name="Henrissat B."/>
            <person name="Grigoriev I.V."/>
            <person name="Hibbett D.S."/>
            <person name="Martin F."/>
            <person name="Nordberg H.P."/>
            <person name="Cantor M.N."/>
            <person name="Hua S.X."/>
        </authorList>
    </citation>
    <scope>NUCLEOTIDE SEQUENCE [LARGE SCALE GENOMIC DNA]</scope>
    <source>
        <strain evidence="4">h7</strain>
    </source>
</reference>
<dbReference type="InterPro" id="IPR015655">
    <property type="entry name" value="PP2C"/>
</dbReference>
<dbReference type="InterPro" id="IPR001932">
    <property type="entry name" value="PPM-type_phosphatase-like_dom"/>
</dbReference>
<dbReference type="AlphaFoldDB" id="A0A0C3D085"/>
<dbReference type="PANTHER" id="PTHR13832">
    <property type="entry name" value="PROTEIN PHOSPHATASE 2C"/>
    <property type="match status" value="1"/>
</dbReference>
<dbReference type="EMBL" id="KN831768">
    <property type="protein sequence ID" value="KIM49839.1"/>
    <property type="molecule type" value="Genomic_DNA"/>
</dbReference>
<dbReference type="SUPFAM" id="SSF81606">
    <property type="entry name" value="PP2C-like"/>
    <property type="match status" value="1"/>
</dbReference>
<feature type="region of interest" description="Disordered" evidence="1">
    <location>
        <begin position="159"/>
        <end position="180"/>
    </location>
</feature>
<dbReference type="Pfam" id="PF00481">
    <property type="entry name" value="PP2C"/>
    <property type="match status" value="1"/>
</dbReference>
<keyword evidence="4" id="KW-1185">Reference proteome</keyword>
<dbReference type="GO" id="GO:0005739">
    <property type="term" value="C:mitochondrion"/>
    <property type="evidence" value="ECO:0007669"/>
    <property type="project" value="TreeGrafter"/>
</dbReference>
<evidence type="ECO:0000256" key="1">
    <source>
        <dbReference type="SAM" id="MobiDB-lite"/>
    </source>
</evidence>
<dbReference type="PROSITE" id="PS51746">
    <property type="entry name" value="PPM_2"/>
    <property type="match status" value="1"/>
</dbReference>
<dbReference type="InterPro" id="IPR036457">
    <property type="entry name" value="PPM-type-like_dom_sf"/>
</dbReference>
<gene>
    <name evidence="3" type="ORF">M413DRAFT_438957</name>
</gene>
<dbReference type="Gene3D" id="3.60.40.10">
    <property type="entry name" value="PPM-type phosphatase domain"/>
    <property type="match status" value="1"/>
</dbReference>
<dbReference type="STRING" id="686832.A0A0C3D085"/>
<dbReference type="SMART" id="SM00332">
    <property type="entry name" value="PP2Cc"/>
    <property type="match status" value="1"/>
</dbReference>
<accession>A0A0C3D085</accession>
<protein>
    <recommendedName>
        <fullName evidence="2">PPM-type phosphatase domain-containing protein</fullName>
    </recommendedName>
</protein>
<dbReference type="CDD" id="cd00143">
    <property type="entry name" value="PP2Cc"/>
    <property type="match status" value="1"/>
</dbReference>
<evidence type="ECO:0000259" key="2">
    <source>
        <dbReference type="PROSITE" id="PS51746"/>
    </source>
</evidence>
<proteinExistence type="predicted"/>
<name>A0A0C3D085_HEBCY</name>
<dbReference type="OrthoDB" id="420076at2759"/>
<dbReference type="HOGENOM" id="CLU_021928_1_0_1"/>
<evidence type="ECO:0000313" key="4">
    <source>
        <dbReference type="Proteomes" id="UP000053424"/>
    </source>
</evidence>
<organism evidence="3 4">
    <name type="scientific">Hebeloma cylindrosporum</name>
    <dbReference type="NCBI Taxonomy" id="76867"/>
    <lineage>
        <taxon>Eukaryota</taxon>
        <taxon>Fungi</taxon>
        <taxon>Dikarya</taxon>
        <taxon>Basidiomycota</taxon>
        <taxon>Agaricomycotina</taxon>
        <taxon>Agaricomycetes</taxon>
        <taxon>Agaricomycetidae</taxon>
        <taxon>Agaricales</taxon>
        <taxon>Agaricineae</taxon>
        <taxon>Hymenogastraceae</taxon>
        <taxon>Hebeloma</taxon>
    </lineage>
</organism>
<dbReference type="Proteomes" id="UP000053424">
    <property type="component" value="Unassembled WGS sequence"/>
</dbReference>